<accession>A0A4C1Z3J9</accession>
<name>A0A4C1Z3J9_EUMVA</name>
<evidence type="ECO:0000313" key="2">
    <source>
        <dbReference type="Proteomes" id="UP000299102"/>
    </source>
</evidence>
<proteinExistence type="predicted"/>
<protein>
    <submittedName>
        <fullName evidence="1">Uncharacterized protein</fullName>
    </submittedName>
</protein>
<reference evidence="1 2" key="1">
    <citation type="journal article" date="2019" name="Commun. Biol.">
        <title>The bagworm genome reveals a unique fibroin gene that provides high tensile strength.</title>
        <authorList>
            <person name="Kono N."/>
            <person name="Nakamura H."/>
            <person name="Ohtoshi R."/>
            <person name="Tomita M."/>
            <person name="Numata K."/>
            <person name="Arakawa K."/>
        </authorList>
    </citation>
    <scope>NUCLEOTIDE SEQUENCE [LARGE SCALE GENOMIC DNA]</scope>
</reference>
<keyword evidence="2" id="KW-1185">Reference proteome</keyword>
<organism evidence="1 2">
    <name type="scientific">Eumeta variegata</name>
    <name type="common">Bagworm moth</name>
    <name type="synonym">Eumeta japonica</name>
    <dbReference type="NCBI Taxonomy" id="151549"/>
    <lineage>
        <taxon>Eukaryota</taxon>
        <taxon>Metazoa</taxon>
        <taxon>Ecdysozoa</taxon>
        <taxon>Arthropoda</taxon>
        <taxon>Hexapoda</taxon>
        <taxon>Insecta</taxon>
        <taxon>Pterygota</taxon>
        <taxon>Neoptera</taxon>
        <taxon>Endopterygota</taxon>
        <taxon>Lepidoptera</taxon>
        <taxon>Glossata</taxon>
        <taxon>Ditrysia</taxon>
        <taxon>Tineoidea</taxon>
        <taxon>Psychidae</taxon>
        <taxon>Oiketicinae</taxon>
        <taxon>Eumeta</taxon>
    </lineage>
</organism>
<dbReference type="Proteomes" id="UP000299102">
    <property type="component" value="Unassembled WGS sequence"/>
</dbReference>
<dbReference type="AlphaFoldDB" id="A0A4C1Z3J9"/>
<comment type="caution">
    <text evidence="1">The sequence shown here is derived from an EMBL/GenBank/DDBJ whole genome shotgun (WGS) entry which is preliminary data.</text>
</comment>
<dbReference type="EMBL" id="BGZK01001550">
    <property type="protein sequence ID" value="GBP82150.1"/>
    <property type="molecule type" value="Genomic_DNA"/>
</dbReference>
<sequence length="111" mass="12937">MREAIAPKERLATTLRFCIRSLRCYNGDVLQEYTRQGNNNTFHTERGRNTWRPLSKTKYRQRTARARQRVRWLNFSTDGYMRVSPASAVHQPLPVTAFGDCGDTYGYDNAM</sequence>
<gene>
    <name evidence="1" type="ORF">EVAR_65346_1</name>
</gene>
<evidence type="ECO:0000313" key="1">
    <source>
        <dbReference type="EMBL" id="GBP82150.1"/>
    </source>
</evidence>